<organism evidence="11 12">
    <name type="scientific">Pleurodeles waltl</name>
    <name type="common">Iberian ribbed newt</name>
    <dbReference type="NCBI Taxonomy" id="8319"/>
    <lineage>
        <taxon>Eukaryota</taxon>
        <taxon>Metazoa</taxon>
        <taxon>Chordata</taxon>
        <taxon>Craniata</taxon>
        <taxon>Vertebrata</taxon>
        <taxon>Euteleostomi</taxon>
        <taxon>Amphibia</taxon>
        <taxon>Batrachia</taxon>
        <taxon>Caudata</taxon>
        <taxon>Salamandroidea</taxon>
        <taxon>Salamandridae</taxon>
        <taxon>Pleurodelinae</taxon>
        <taxon>Pleurodeles</taxon>
    </lineage>
</organism>
<dbReference type="AlphaFoldDB" id="A0AAV7KU57"/>
<feature type="compositionally biased region" description="Basic and acidic residues" evidence="9">
    <location>
        <begin position="75"/>
        <end position="127"/>
    </location>
</feature>
<protein>
    <recommendedName>
        <fullName evidence="13">G-protein coupled receptors family 1 profile domain-containing protein</fullName>
    </recommendedName>
</protein>
<evidence type="ECO:0000256" key="7">
    <source>
        <dbReference type="ARBA" id="ARBA00023170"/>
    </source>
</evidence>
<keyword evidence="2" id="KW-1003">Cell membrane</keyword>
<evidence type="ECO:0000256" key="8">
    <source>
        <dbReference type="ARBA" id="ARBA00023224"/>
    </source>
</evidence>
<keyword evidence="6 10" id="KW-0472">Membrane</keyword>
<comment type="subcellular location">
    <subcellularLocation>
        <location evidence="1">Cell membrane</location>
        <topology evidence="1">Multi-pass membrane protein</topology>
    </subcellularLocation>
</comment>
<dbReference type="SUPFAM" id="SSF81321">
    <property type="entry name" value="Family A G protein-coupled receptor-like"/>
    <property type="match status" value="1"/>
</dbReference>
<proteinExistence type="predicted"/>
<evidence type="ECO:0000256" key="5">
    <source>
        <dbReference type="ARBA" id="ARBA00023040"/>
    </source>
</evidence>
<dbReference type="PANTHER" id="PTHR11334:SF29">
    <property type="entry name" value="MAS-RELATED G-PROTEIN COUPLED RECEPTOR MEMBER X2"/>
    <property type="match status" value="1"/>
</dbReference>
<evidence type="ECO:0000256" key="3">
    <source>
        <dbReference type="ARBA" id="ARBA00022692"/>
    </source>
</evidence>
<reference evidence="11" key="1">
    <citation type="journal article" date="2022" name="bioRxiv">
        <title>Sequencing and chromosome-scale assembly of the giantPleurodeles waltlgenome.</title>
        <authorList>
            <person name="Brown T."/>
            <person name="Elewa A."/>
            <person name="Iarovenko S."/>
            <person name="Subramanian E."/>
            <person name="Araus A.J."/>
            <person name="Petzold A."/>
            <person name="Susuki M."/>
            <person name="Suzuki K.-i.T."/>
            <person name="Hayashi T."/>
            <person name="Toyoda A."/>
            <person name="Oliveira C."/>
            <person name="Osipova E."/>
            <person name="Leigh N.D."/>
            <person name="Simon A."/>
            <person name="Yun M.H."/>
        </authorList>
    </citation>
    <scope>NUCLEOTIDE SEQUENCE</scope>
    <source>
        <strain evidence="11">20211129_DDA</strain>
        <tissue evidence="11">Liver</tissue>
    </source>
</reference>
<dbReference type="EMBL" id="JANPWB010000016">
    <property type="protein sequence ID" value="KAJ1080508.1"/>
    <property type="molecule type" value="Genomic_DNA"/>
</dbReference>
<evidence type="ECO:0000256" key="2">
    <source>
        <dbReference type="ARBA" id="ARBA00022475"/>
    </source>
</evidence>
<comment type="caution">
    <text evidence="11">The sequence shown here is derived from an EMBL/GenBank/DDBJ whole genome shotgun (WGS) entry which is preliminary data.</text>
</comment>
<dbReference type="Gene3D" id="1.20.1070.10">
    <property type="entry name" value="Rhodopsin 7-helix transmembrane proteins"/>
    <property type="match status" value="1"/>
</dbReference>
<dbReference type="InterPro" id="IPR026234">
    <property type="entry name" value="MRGPCRFAMILY"/>
</dbReference>
<dbReference type="GO" id="GO:0005886">
    <property type="term" value="C:plasma membrane"/>
    <property type="evidence" value="ECO:0007669"/>
    <property type="project" value="UniProtKB-SubCell"/>
</dbReference>
<feature type="region of interest" description="Disordered" evidence="9">
    <location>
        <begin position="64"/>
        <end position="127"/>
    </location>
</feature>
<evidence type="ECO:0000256" key="6">
    <source>
        <dbReference type="ARBA" id="ARBA00023136"/>
    </source>
</evidence>
<evidence type="ECO:0000256" key="1">
    <source>
        <dbReference type="ARBA" id="ARBA00004651"/>
    </source>
</evidence>
<gene>
    <name evidence="11" type="ORF">NDU88_000707</name>
</gene>
<keyword evidence="3 10" id="KW-0812">Transmembrane</keyword>
<keyword evidence="7" id="KW-0675">Receptor</keyword>
<evidence type="ECO:0000313" key="11">
    <source>
        <dbReference type="EMBL" id="KAJ1080508.1"/>
    </source>
</evidence>
<dbReference type="GO" id="GO:0004930">
    <property type="term" value="F:G protein-coupled receptor activity"/>
    <property type="evidence" value="ECO:0007669"/>
    <property type="project" value="UniProtKB-KW"/>
</dbReference>
<dbReference type="PANTHER" id="PTHR11334">
    <property type="entry name" value="MAS-RELATED G-PROTEIN COUPLED RECEPTOR"/>
    <property type="match status" value="1"/>
</dbReference>
<keyword evidence="5" id="KW-0297">G-protein coupled receptor</keyword>
<evidence type="ECO:0000256" key="10">
    <source>
        <dbReference type="SAM" id="Phobius"/>
    </source>
</evidence>
<keyword evidence="12" id="KW-1185">Reference proteome</keyword>
<accession>A0AAV7KU57</accession>
<feature type="transmembrane region" description="Helical" evidence="10">
    <location>
        <begin position="6"/>
        <end position="25"/>
    </location>
</feature>
<evidence type="ECO:0000256" key="9">
    <source>
        <dbReference type="SAM" id="MobiDB-lite"/>
    </source>
</evidence>
<keyword evidence="8" id="KW-0807">Transducer</keyword>
<evidence type="ECO:0008006" key="13">
    <source>
        <dbReference type="Google" id="ProtNLM"/>
    </source>
</evidence>
<sequence length="127" mass="14721">MFAPSLLISILGLIGNGIVLWFLCIRIKRNTYTVYILNLAVADFCLLLYLVVALLYVCGISVEEEKEDEPPEGTKTLEDQNCHSEKEGHKHKEEVDENNHKDDEMDKKREEKEEQEDQGCREHLEQD</sequence>
<keyword evidence="4 10" id="KW-1133">Transmembrane helix</keyword>
<feature type="transmembrane region" description="Helical" evidence="10">
    <location>
        <begin position="32"/>
        <end position="57"/>
    </location>
</feature>
<name>A0AAV7KU57_PLEWA</name>
<evidence type="ECO:0000313" key="12">
    <source>
        <dbReference type="Proteomes" id="UP001066276"/>
    </source>
</evidence>
<dbReference type="Proteomes" id="UP001066276">
    <property type="component" value="Chromosome 12"/>
</dbReference>
<evidence type="ECO:0000256" key="4">
    <source>
        <dbReference type="ARBA" id="ARBA00022989"/>
    </source>
</evidence>